<feature type="domain" description="Reverse transcriptase/retrotransposon-derived protein RNase H-like" evidence="4">
    <location>
        <begin position="396"/>
        <end position="491"/>
    </location>
</feature>
<dbReference type="CDD" id="cd01647">
    <property type="entry name" value="RT_LTR"/>
    <property type="match status" value="1"/>
</dbReference>
<dbReference type="InterPro" id="IPR043502">
    <property type="entry name" value="DNA/RNA_pol_sf"/>
</dbReference>
<protein>
    <recommendedName>
        <fullName evidence="7">Reverse transcriptase domain-containing protein</fullName>
    </recommendedName>
</protein>
<accession>A0A1Y1IX09</accession>
<dbReference type="FunFam" id="3.10.20.370:FF:000001">
    <property type="entry name" value="Retrovirus-related Pol polyprotein from transposon 17.6-like protein"/>
    <property type="match status" value="1"/>
</dbReference>
<dbReference type="STRING" id="105231.A0A1Y1IX09"/>
<gene>
    <name evidence="5" type="ORF">KFL_015370020</name>
</gene>
<dbReference type="PANTHER" id="PTHR33064">
    <property type="entry name" value="POL PROTEIN"/>
    <property type="match status" value="1"/>
</dbReference>
<dbReference type="Pfam" id="PF00078">
    <property type="entry name" value="RVT_1"/>
    <property type="match status" value="1"/>
</dbReference>
<dbReference type="EMBL" id="DF238486">
    <property type="protein sequence ID" value="GAQ93446.1"/>
    <property type="molecule type" value="Genomic_DNA"/>
</dbReference>
<evidence type="ECO:0000256" key="2">
    <source>
        <dbReference type="SAM" id="MobiDB-lite"/>
    </source>
</evidence>
<organism evidence="5 6">
    <name type="scientific">Klebsormidium nitens</name>
    <name type="common">Green alga</name>
    <name type="synonym">Ulothrix nitens</name>
    <dbReference type="NCBI Taxonomy" id="105231"/>
    <lineage>
        <taxon>Eukaryota</taxon>
        <taxon>Viridiplantae</taxon>
        <taxon>Streptophyta</taxon>
        <taxon>Klebsormidiophyceae</taxon>
        <taxon>Klebsormidiales</taxon>
        <taxon>Klebsormidiaceae</taxon>
        <taxon>Klebsormidium</taxon>
    </lineage>
</organism>
<sequence>MRRRTLRSQAQTLSTPVPGRPPKLGGGRSQVDIPKEKKPERDDPLEKASNEKTLDATREKASPEKPSSNTEPRTEIPSVPNAEPSDPDDPYHDLPELVSDEEGDIEWKMGDHLTAKQNADLREILDEYRDKYRLSQSENESLSEHIEERLKCGFVRPSTSRWAFPTTMPPKKYEHGNWTLKRPCEDYRELNKVSITDHYPLPTPEEILDQLEGATWFTTLDLRWGYHQVALDEKDCCKTAFWGPKGLYEWVVMPLGLKNAPAFFQRLMDTTLRAQYEFCRCYIDDVIIFSKSFEEHLVHQRAVLSALRAKRIKCHPKKMRLVVSDVEYLGHFVVPNGTAPQQAKVEAILKMAAPHDVPSLRAFLGTAGYYRRYVPNYSSIAAFLNKLLQKDVPWRWTAEAQHAFEQLKVKLTEAPILRRPNFALPFELHTDWSAEGLGAVLAQRDEENKEFVVAYASRSNNRTERNYSSYQGECLAAVWGVQIFSVYLDGTRDRYGATRGPRSDRKFSTVYLGRTNFA</sequence>
<dbReference type="OrthoDB" id="542221at2759"/>
<evidence type="ECO:0008006" key="7">
    <source>
        <dbReference type="Google" id="ProtNLM"/>
    </source>
</evidence>
<feature type="coiled-coil region" evidence="1">
    <location>
        <begin position="118"/>
        <end position="145"/>
    </location>
</feature>
<evidence type="ECO:0000313" key="6">
    <source>
        <dbReference type="Proteomes" id="UP000054558"/>
    </source>
</evidence>
<evidence type="ECO:0000259" key="3">
    <source>
        <dbReference type="Pfam" id="PF00078"/>
    </source>
</evidence>
<dbReference type="PANTHER" id="PTHR33064:SF37">
    <property type="entry name" value="RIBONUCLEASE H"/>
    <property type="match status" value="1"/>
</dbReference>
<dbReference type="InterPro" id="IPR041577">
    <property type="entry name" value="RT_RNaseH_2"/>
</dbReference>
<dbReference type="Proteomes" id="UP000054558">
    <property type="component" value="Unassembled WGS sequence"/>
</dbReference>
<dbReference type="FunFam" id="3.30.70.270:FF:000026">
    <property type="entry name" value="Transposon Ty3-G Gag-Pol polyprotein"/>
    <property type="match status" value="1"/>
</dbReference>
<reference evidence="5 6" key="1">
    <citation type="journal article" date="2014" name="Nat. Commun.">
        <title>Klebsormidium flaccidum genome reveals primary factors for plant terrestrial adaptation.</title>
        <authorList>
            <person name="Hori K."/>
            <person name="Maruyama F."/>
            <person name="Fujisawa T."/>
            <person name="Togashi T."/>
            <person name="Yamamoto N."/>
            <person name="Seo M."/>
            <person name="Sato S."/>
            <person name="Yamada T."/>
            <person name="Mori H."/>
            <person name="Tajima N."/>
            <person name="Moriyama T."/>
            <person name="Ikeuchi M."/>
            <person name="Watanabe M."/>
            <person name="Wada H."/>
            <person name="Kobayashi K."/>
            <person name="Saito M."/>
            <person name="Masuda T."/>
            <person name="Sasaki-Sekimoto Y."/>
            <person name="Mashiguchi K."/>
            <person name="Awai K."/>
            <person name="Shimojima M."/>
            <person name="Masuda S."/>
            <person name="Iwai M."/>
            <person name="Nobusawa T."/>
            <person name="Narise T."/>
            <person name="Kondo S."/>
            <person name="Saito H."/>
            <person name="Sato R."/>
            <person name="Murakawa M."/>
            <person name="Ihara Y."/>
            <person name="Oshima-Yamada Y."/>
            <person name="Ohtaka K."/>
            <person name="Satoh M."/>
            <person name="Sonobe K."/>
            <person name="Ishii M."/>
            <person name="Ohtani R."/>
            <person name="Kanamori-Sato M."/>
            <person name="Honoki R."/>
            <person name="Miyazaki D."/>
            <person name="Mochizuki H."/>
            <person name="Umetsu J."/>
            <person name="Higashi K."/>
            <person name="Shibata D."/>
            <person name="Kamiya Y."/>
            <person name="Sato N."/>
            <person name="Nakamura Y."/>
            <person name="Tabata S."/>
            <person name="Ida S."/>
            <person name="Kurokawa K."/>
            <person name="Ohta H."/>
        </authorList>
    </citation>
    <scope>NUCLEOTIDE SEQUENCE [LARGE SCALE GENOMIC DNA]</scope>
    <source>
        <strain evidence="5 6">NIES-2285</strain>
    </source>
</reference>
<dbReference type="SUPFAM" id="SSF56672">
    <property type="entry name" value="DNA/RNA polymerases"/>
    <property type="match status" value="1"/>
</dbReference>
<evidence type="ECO:0000313" key="5">
    <source>
        <dbReference type="EMBL" id="GAQ93446.1"/>
    </source>
</evidence>
<dbReference type="Gene3D" id="3.30.70.270">
    <property type="match status" value="2"/>
</dbReference>
<evidence type="ECO:0000259" key="4">
    <source>
        <dbReference type="Pfam" id="PF17919"/>
    </source>
</evidence>
<evidence type="ECO:0000256" key="1">
    <source>
        <dbReference type="SAM" id="Coils"/>
    </source>
</evidence>
<keyword evidence="1" id="KW-0175">Coiled coil</keyword>
<feature type="domain" description="Reverse transcriptase" evidence="3">
    <location>
        <begin position="182"/>
        <end position="331"/>
    </location>
</feature>
<feature type="compositionally biased region" description="Basic and acidic residues" evidence="2">
    <location>
        <begin position="33"/>
        <end position="63"/>
    </location>
</feature>
<dbReference type="Gene3D" id="3.10.20.370">
    <property type="match status" value="1"/>
</dbReference>
<dbReference type="Pfam" id="PF17919">
    <property type="entry name" value="RT_RNaseH_2"/>
    <property type="match status" value="1"/>
</dbReference>
<dbReference type="InterPro" id="IPR043128">
    <property type="entry name" value="Rev_trsase/Diguanyl_cyclase"/>
</dbReference>
<dbReference type="OMA" id="VRTISEW"/>
<dbReference type="InterPro" id="IPR051320">
    <property type="entry name" value="Viral_Replic_Matur_Polypro"/>
</dbReference>
<dbReference type="InterPro" id="IPR000477">
    <property type="entry name" value="RT_dom"/>
</dbReference>
<name>A0A1Y1IX09_KLENI</name>
<proteinExistence type="predicted"/>
<dbReference type="Gene3D" id="3.10.10.10">
    <property type="entry name" value="HIV Type 1 Reverse Transcriptase, subunit A, domain 1"/>
    <property type="match status" value="1"/>
</dbReference>
<keyword evidence="6" id="KW-1185">Reference proteome</keyword>
<dbReference type="AlphaFoldDB" id="A0A1Y1IX09"/>
<feature type="region of interest" description="Disordered" evidence="2">
    <location>
        <begin position="1"/>
        <end position="96"/>
    </location>
</feature>